<dbReference type="PROSITE" id="PS51257">
    <property type="entry name" value="PROKAR_LIPOPROTEIN"/>
    <property type="match status" value="1"/>
</dbReference>
<keyword evidence="3" id="KW-1185">Reference proteome</keyword>
<evidence type="ECO:0000256" key="1">
    <source>
        <dbReference type="SAM" id="SignalP"/>
    </source>
</evidence>
<evidence type="ECO:0000313" key="2">
    <source>
        <dbReference type="EMBL" id="MFC0321911.1"/>
    </source>
</evidence>
<gene>
    <name evidence="2" type="ORF">ACFFI0_26590</name>
</gene>
<organism evidence="2 3">
    <name type="scientific">Olivibacter oleidegradans</name>
    <dbReference type="NCBI Taxonomy" id="760123"/>
    <lineage>
        <taxon>Bacteria</taxon>
        <taxon>Pseudomonadati</taxon>
        <taxon>Bacteroidota</taxon>
        <taxon>Sphingobacteriia</taxon>
        <taxon>Sphingobacteriales</taxon>
        <taxon>Sphingobacteriaceae</taxon>
        <taxon>Olivibacter</taxon>
    </lineage>
</organism>
<sequence>MNFKSQIMTLATGAFIAASLSACNQSGTKSTEGTDSTTATEAATSAISVTPVADSKAFPGAELAVSSITATPGASQDSVKLEVKYAVKNFTLTEHTADHNADHMANSAEGQHIHFILDNQPYTALYKPENSVSLKKGTEHYLLSFLSRSYHESIKEPKAYVLKHFKITDQGKYEELPVPADAALFYSRPKGEYKGKDTENLLLDFYLVNTELSASGNKVKAEINDTTITLDKWGPYEIKGAPKGNLKVKLTLVGPDGNEIKGDNTSITREVKLSE</sequence>
<evidence type="ECO:0000313" key="3">
    <source>
        <dbReference type="Proteomes" id="UP001589774"/>
    </source>
</evidence>
<feature type="chain" id="PRO_5047341501" evidence="1">
    <location>
        <begin position="25"/>
        <end position="275"/>
    </location>
</feature>
<keyword evidence="1" id="KW-0732">Signal</keyword>
<dbReference type="EMBL" id="JBHLWO010000008">
    <property type="protein sequence ID" value="MFC0321911.1"/>
    <property type="molecule type" value="Genomic_DNA"/>
</dbReference>
<feature type="signal peptide" evidence="1">
    <location>
        <begin position="1"/>
        <end position="24"/>
    </location>
</feature>
<proteinExistence type="predicted"/>
<dbReference type="RefSeq" id="WP_130858547.1">
    <property type="nucleotide sequence ID" value="NZ_JBHLWO010000008.1"/>
</dbReference>
<comment type="caution">
    <text evidence="2">The sequence shown here is derived from an EMBL/GenBank/DDBJ whole genome shotgun (WGS) entry which is preliminary data.</text>
</comment>
<protein>
    <submittedName>
        <fullName evidence="2">Uncharacterized protein</fullName>
    </submittedName>
</protein>
<dbReference type="Proteomes" id="UP001589774">
    <property type="component" value="Unassembled WGS sequence"/>
</dbReference>
<accession>A0ABV6HT34</accession>
<reference evidence="2 3" key="1">
    <citation type="submission" date="2024-09" db="EMBL/GenBank/DDBJ databases">
        <authorList>
            <person name="Sun Q."/>
            <person name="Mori K."/>
        </authorList>
    </citation>
    <scope>NUCLEOTIDE SEQUENCE [LARGE SCALE GENOMIC DNA]</scope>
    <source>
        <strain evidence="2 3">CCM 7765</strain>
    </source>
</reference>
<name>A0ABV6HT34_9SPHI</name>